<dbReference type="SUPFAM" id="SSF51197">
    <property type="entry name" value="Clavaminate synthase-like"/>
    <property type="match status" value="1"/>
</dbReference>
<name>A0A1B9G7P5_9TREE</name>
<dbReference type="Proteomes" id="UP000092730">
    <property type="component" value="Chromosome 2"/>
</dbReference>
<dbReference type="Gene3D" id="3.60.130.10">
    <property type="entry name" value="Clavaminate synthase-like"/>
    <property type="match status" value="1"/>
</dbReference>
<evidence type="ECO:0000313" key="8">
    <source>
        <dbReference type="EMBL" id="OCF27021.1"/>
    </source>
</evidence>
<evidence type="ECO:0000256" key="6">
    <source>
        <dbReference type="SAM" id="MobiDB-lite"/>
    </source>
</evidence>
<dbReference type="GO" id="GO:0016706">
    <property type="term" value="F:2-oxoglutarate-dependent dioxygenase activity"/>
    <property type="evidence" value="ECO:0007669"/>
    <property type="project" value="TreeGrafter"/>
</dbReference>
<dbReference type="GO" id="GO:0005737">
    <property type="term" value="C:cytoplasm"/>
    <property type="evidence" value="ECO:0007669"/>
    <property type="project" value="TreeGrafter"/>
</dbReference>
<keyword evidence="2" id="KW-0479">Metal-binding</keyword>
<protein>
    <recommendedName>
        <fullName evidence="7">TauD/TfdA-like domain-containing protein</fullName>
    </recommendedName>
</protein>
<reference evidence="8" key="3">
    <citation type="submission" date="2014-01" db="EMBL/GenBank/DDBJ databases">
        <title>Evolution of pathogenesis and genome organization in the Tremellales.</title>
        <authorList>
            <person name="Cuomo C."/>
            <person name="Litvintseva A."/>
            <person name="Heitman J."/>
            <person name="Chen Y."/>
            <person name="Sun S."/>
            <person name="Springer D."/>
            <person name="Dromer F."/>
            <person name="Young S."/>
            <person name="Zeng Q."/>
            <person name="Chapman S."/>
            <person name="Gujja S."/>
            <person name="Saif S."/>
            <person name="Birren B."/>
        </authorList>
    </citation>
    <scope>NUCLEOTIDE SEQUENCE</scope>
    <source>
        <strain evidence="8">CBS 10118</strain>
    </source>
</reference>
<keyword evidence="5" id="KW-0408">Iron</keyword>
<organism evidence="8">
    <name type="scientific">Kwoniella bestiolae CBS 10118</name>
    <dbReference type="NCBI Taxonomy" id="1296100"/>
    <lineage>
        <taxon>Eukaryota</taxon>
        <taxon>Fungi</taxon>
        <taxon>Dikarya</taxon>
        <taxon>Basidiomycota</taxon>
        <taxon>Agaricomycotina</taxon>
        <taxon>Tremellomycetes</taxon>
        <taxon>Tremellales</taxon>
        <taxon>Cryptococcaceae</taxon>
        <taxon>Kwoniella</taxon>
    </lineage>
</organism>
<feature type="compositionally biased region" description="Polar residues" evidence="6">
    <location>
        <begin position="27"/>
        <end position="37"/>
    </location>
</feature>
<evidence type="ECO:0000256" key="5">
    <source>
        <dbReference type="ARBA" id="ARBA00023004"/>
    </source>
</evidence>
<dbReference type="InterPro" id="IPR042098">
    <property type="entry name" value="TauD-like_sf"/>
</dbReference>
<gene>
    <name evidence="8" type="ORF">I302_01856</name>
    <name evidence="9" type="ORF">I302_103158</name>
</gene>
<dbReference type="GeneID" id="30206255"/>
<evidence type="ECO:0000313" key="10">
    <source>
        <dbReference type="Proteomes" id="UP000092730"/>
    </source>
</evidence>
<reference evidence="9" key="2">
    <citation type="submission" date="2013-07" db="EMBL/GenBank/DDBJ databases">
        <authorList>
            <consortium name="The Broad Institute Genome Sequencing Platform"/>
            <person name="Cuomo C."/>
            <person name="Litvintseva A."/>
            <person name="Chen Y."/>
            <person name="Heitman J."/>
            <person name="Sun S."/>
            <person name="Springer D."/>
            <person name="Dromer F."/>
            <person name="Young S.K."/>
            <person name="Zeng Q."/>
            <person name="Gargeya S."/>
            <person name="Fitzgerald M."/>
            <person name="Abouelleil A."/>
            <person name="Alvarado L."/>
            <person name="Berlin A.M."/>
            <person name="Chapman S.B."/>
            <person name="Dewar J."/>
            <person name="Goldberg J."/>
            <person name="Griggs A."/>
            <person name="Gujja S."/>
            <person name="Hansen M."/>
            <person name="Howarth C."/>
            <person name="Imamovic A."/>
            <person name="Larimer J."/>
            <person name="McCowan C."/>
            <person name="Murphy C."/>
            <person name="Pearson M."/>
            <person name="Priest M."/>
            <person name="Roberts A."/>
            <person name="Saif S."/>
            <person name="Shea T."/>
            <person name="Sykes S."/>
            <person name="Wortman J."/>
            <person name="Nusbaum C."/>
            <person name="Birren B."/>
        </authorList>
    </citation>
    <scope>NUCLEOTIDE SEQUENCE</scope>
    <source>
        <strain evidence="9">CBS 10118</strain>
    </source>
</reference>
<dbReference type="OrthoDB" id="10257314at2759"/>
<reference evidence="9" key="4">
    <citation type="submission" date="2024-02" db="EMBL/GenBank/DDBJ databases">
        <title>Comparative genomics of Cryptococcus and Kwoniella reveals pathogenesis evolution and contrasting modes of karyotype evolution via chromosome fusion or intercentromeric recombination.</title>
        <authorList>
            <person name="Coelho M.A."/>
            <person name="David-Palma M."/>
            <person name="Shea T."/>
            <person name="Bowers K."/>
            <person name="McGinley-Smith S."/>
            <person name="Mohammad A.W."/>
            <person name="Gnirke A."/>
            <person name="Yurkov A.M."/>
            <person name="Nowrousian M."/>
            <person name="Sun S."/>
            <person name="Cuomo C.A."/>
            <person name="Heitman J."/>
        </authorList>
    </citation>
    <scope>NUCLEOTIDE SEQUENCE</scope>
    <source>
        <strain evidence="9">CBS 10118</strain>
    </source>
</reference>
<keyword evidence="10" id="KW-1185">Reference proteome</keyword>
<sequence length="375" mass="42099">MTTTLVERIPSLQQATATLRLSGGEEPNTNQDASQAKVNKVPPPDYKYKRFLPTFDRETKYEPLTPFEHHDPGLDALKHENPREFLQGATVNALSPNFGSEVEGIQLSKLDARGKSQLALFVAQRGVVAFRDQDFIDQSPEWQLNEWGKTFGRLHIHPTSGAPEGYPEFHLVYRDGAPKKGLPSYNPNKLSSTGWHSDVTYEEQPPGLTTLFLYDSPSSGGDTGYVSQVEAYKRLSPPFQQFLETLSVVHSGVAQADFSRAGNRGGVVRREPVENVHPLVRRHPVTGEKALFVNKQFSRYIVGLKSEESDAILDLLYTHIAQGHDFQIRAKWKPKTVVLWDNRITAHTAIGDYSPERDGFRHGSRITPQAERPFL</sequence>
<evidence type="ECO:0000256" key="1">
    <source>
        <dbReference type="ARBA" id="ARBA00005896"/>
    </source>
</evidence>
<dbReference type="InterPro" id="IPR003819">
    <property type="entry name" value="TauD/TfdA-like"/>
</dbReference>
<evidence type="ECO:0000256" key="3">
    <source>
        <dbReference type="ARBA" id="ARBA00022964"/>
    </source>
</evidence>
<proteinExistence type="inferred from homology"/>
<dbReference type="PANTHER" id="PTHR30468">
    <property type="entry name" value="ALPHA-KETOGLUTARATE-DEPENDENT SULFONATE DIOXYGENASE"/>
    <property type="match status" value="1"/>
</dbReference>
<dbReference type="EMBL" id="CP144542">
    <property type="protein sequence ID" value="WVW81167.1"/>
    <property type="molecule type" value="Genomic_DNA"/>
</dbReference>
<dbReference type="PANTHER" id="PTHR30468:SF1">
    <property type="entry name" value="ALPHA-KETOGLUTARATE-DEPENDENT SULFONATE DIOXYGENASE"/>
    <property type="match status" value="1"/>
</dbReference>
<accession>A0A1B9G7P5</accession>
<feature type="region of interest" description="Disordered" evidence="6">
    <location>
        <begin position="22"/>
        <end position="42"/>
    </location>
</feature>
<dbReference type="EMBL" id="KI894019">
    <property type="protein sequence ID" value="OCF27021.1"/>
    <property type="molecule type" value="Genomic_DNA"/>
</dbReference>
<dbReference type="AlphaFoldDB" id="A0A1B9G7P5"/>
<evidence type="ECO:0000256" key="4">
    <source>
        <dbReference type="ARBA" id="ARBA00023002"/>
    </source>
</evidence>
<dbReference type="VEuPathDB" id="FungiDB:I302_01856"/>
<evidence type="ECO:0000313" key="9">
    <source>
        <dbReference type="EMBL" id="WVW81167.1"/>
    </source>
</evidence>
<dbReference type="RefSeq" id="XP_019048091.1">
    <property type="nucleotide sequence ID" value="XM_019188529.1"/>
</dbReference>
<evidence type="ECO:0000256" key="2">
    <source>
        <dbReference type="ARBA" id="ARBA00022723"/>
    </source>
</evidence>
<dbReference type="Pfam" id="PF02668">
    <property type="entry name" value="TauD"/>
    <property type="match status" value="1"/>
</dbReference>
<keyword evidence="3" id="KW-0223">Dioxygenase</keyword>
<feature type="domain" description="TauD/TfdA-like" evidence="7">
    <location>
        <begin position="91"/>
        <end position="366"/>
    </location>
</feature>
<dbReference type="GO" id="GO:0046872">
    <property type="term" value="F:metal ion binding"/>
    <property type="evidence" value="ECO:0007669"/>
    <property type="project" value="UniProtKB-KW"/>
</dbReference>
<dbReference type="FunFam" id="3.60.130.10:FF:000003">
    <property type="entry name" value="Alpha-ketoglutarate-dependent taurine dioxygenase"/>
    <property type="match status" value="1"/>
</dbReference>
<dbReference type="InterPro" id="IPR051323">
    <property type="entry name" value="AtsK-like"/>
</dbReference>
<dbReference type="STRING" id="1296100.A0A1B9G7P5"/>
<evidence type="ECO:0000259" key="7">
    <source>
        <dbReference type="Pfam" id="PF02668"/>
    </source>
</evidence>
<keyword evidence="4" id="KW-0560">Oxidoreductase</keyword>
<reference evidence="8" key="1">
    <citation type="submission" date="2013-07" db="EMBL/GenBank/DDBJ databases">
        <title>The Genome Sequence of Cryptococcus bestiolae CBS10118.</title>
        <authorList>
            <consortium name="The Broad Institute Genome Sequencing Platform"/>
            <person name="Cuomo C."/>
            <person name="Litvintseva A."/>
            <person name="Chen Y."/>
            <person name="Heitman J."/>
            <person name="Sun S."/>
            <person name="Springer D."/>
            <person name="Dromer F."/>
            <person name="Young S.K."/>
            <person name="Zeng Q."/>
            <person name="Gargeya S."/>
            <person name="Fitzgerald M."/>
            <person name="Abouelleil A."/>
            <person name="Alvarado L."/>
            <person name="Berlin A.M."/>
            <person name="Chapman S.B."/>
            <person name="Dewar J."/>
            <person name="Goldberg J."/>
            <person name="Griggs A."/>
            <person name="Gujja S."/>
            <person name="Hansen M."/>
            <person name="Howarth C."/>
            <person name="Imamovic A."/>
            <person name="Larimer J."/>
            <person name="McCowan C."/>
            <person name="Murphy C."/>
            <person name="Pearson M."/>
            <person name="Priest M."/>
            <person name="Roberts A."/>
            <person name="Saif S."/>
            <person name="Shea T."/>
            <person name="Sykes S."/>
            <person name="Wortman J."/>
            <person name="Nusbaum C."/>
            <person name="Birren B."/>
        </authorList>
    </citation>
    <scope>NUCLEOTIDE SEQUENCE [LARGE SCALE GENOMIC DNA]</scope>
    <source>
        <strain evidence="8">CBS 10118</strain>
    </source>
</reference>
<dbReference type="KEGG" id="kbi:30206255"/>
<comment type="similarity">
    <text evidence="1">Belongs to the TfdA dioxygenase family.</text>
</comment>